<dbReference type="AlphaFoldDB" id="A0A6J6U3R7"/>
<evidence type="ECO:0000256" key="1">
    <source>
        <dbReference type="SAM" id="MobiDB-lite"/>
    </source>
</evidence>
<evidence type="ECO:0000313" key="2">
    <source>
        <dbReference type="EMBL" id="CAB4753995.1"/>
    </source>
</evidence>
<dbReference type="EMBL" id="CAEZZD010000129">
    <property type="protein sequence ID" value="CAB4753995.1"/>
    <property type="molecule type" value="Genomic_DNA"/>
</dbReference>
<reference evidence="2" key="1">
    <citation type="submission" date="2020-05" db="EMBL/GenBank/DDBJ databases">
        <authorList>
            <person name="Chiriac C."/>
            <person name="Salcher M."/>
            <person name="Ghai R."/>
            <person name="Kavagutti S V."/>
        </authorList>
    </citation>
    <scope>NUCLEOTIDE SEQUENCE</scope>
</reference>
<name>A0A6J6U3R7_9ZZZZ</name>
<feature type="region of interest" description="Disordered" evidence="1">
    <location>
        <begin position="1"/>
        <end position="24"/>
    </location>
</feature>
<proteinExistence type="predicted"/>
<protein>
    <submittedName>
        <fullName evidence="2">Unannotated protein</fullName>
    </submittedName>
</protein>
<gene>
    <name evidence="2" type="ORF">UFOPK2824_00839</name>
</gene>
<accession>A0A6J6U3R7</accession>
<sequence>MAAWSSISWSRPREPSLERLPIGASDEITKTGEPLIAASPKAPRVFAAPGPVVVKATPSEPVVRATPSAA</sequence>
<organism evidence="2">
    <name type="scientific">freshwater metagenome</name>
    <dbReference type="NCBI Taxonomy" id="449393"/>
    <lineage>
        <taxon>unclassified sequences</taxon>
        <taxon>metagenomes</taxon>
        <taxon>ecological metagenomes</taxon>
    </lineage>
</organism>